<keyword evidence="1" id="KW-0328">Glycosyltransferase</keyword>
<accession>A0A7S4PX67</accession>
<name>A0A7S4PX67_9DINO</name>
<dbReference type="InterPro" id="IPR050271">
    <property type="entry name" value="UDP-glycosyltransferase"/>
</dbReference>
<keyword evidence="2" id="KW-0808">Transferase</keyword>
<dbReference type="GO" id="GO:0008194">
    <property type="term" value="F:UDP-glycosyltransferase activity"/>
    <property type="evidence" value="ECO:0007669"/>
    <property type="project" value="InterPro"/>
</dbReference>
<dbReference type="PANTHER" id="PTHR48043:SF145">
    <property type="entry name" value="FI06409P-RELATED"/>
    <property type="match status" value="1"/>
</dbReference>
<dbReference type="CDD" id="cd03784">
    <property type="entry name" value="GT1_Gtf-like"/>
    <property type="match status" value="1"/>
</dbReference>
<dbReference type="InterPro" id="IPR035595">
    <property type="entry name" value="UDP_glycos_trans_CS"/>
</dbReference>
<dbReference type="AlphaFoldDB" id="A0A7S4PX67"/>
<evidence type="ECO:0000256" key="2">
    <source>
        <dbReference type="ARBA" id="ARBA00022679"/>
    </source>
</evidence>
<evidence type="ECO:0000256" key="3">
    <source>
        <dbReference type="SAM" id="MobiDB-lite"/>
    </source>
</evidence>
<gene>
    <name evidence="4" type="ORF">AMON00008_LOCUS4088</name>
</gene>
<dbReference type="SUPFAM" id="SSF53756">
    <property type="entry name" value="UDP-Glycosyltransferase/glycogen phosphorylase"/>
    <property type="match status" value="1"/>
</dbReference>
<feature type="region of interest" description="Disordered" evidence="3">
    <location>
        <begin position="231"/>
        <end position="262"/>
    </location>
</feature>
<dbReference type="InterPro" id="IPR002213">
    <property type="entry name" value="UDP_glucos_trans"/>
</dbReference>
<reference evidence="4" key="1">
    <citation type="submission" date="2021-01" db="EMBL/GenBank/DDBJ databases">
        <authorList>
            <person name="Corre E."/>
            <person name="Pelletier E."/>
            <person name="Niang G."/>
            <person name="Scheremetjew M."/>
            <person name="Finn R."/>
            <person name="Kale V."/>
            <person name="Holt S."/>
            <person name="Cochrane G."/>
            <person name="Meng A."/>
            <person name="Brown T."/>
            <person name="Cohen L."/>
        </authorList>
    </citation>
    <scope>NUCLEOTIDE SEQUENCE</scope>
    <source>
        <strain evidence="4">CCMP3105</strain>
    </source>
</reference>
<dbReference type="Pfam" id="PF00201">
    <property type="entry name" value="UDPGT"/>
    <property type="match status" value="1"/>
</dbReference>
<dbReference type="Gene3D" id="3.40.50.2000">
    <property type="entry name" value="Glycogen Phosphorylase B"/>
    <property type="match status" value="1"/>
</dbReference>
<evidence type="ECO:0000256" key="1">
    <source>
        <dbReference type="ARBA" id="ARBA00022676"/>
    </source>
</evidence>
<evidence type="ECO:0008006" key="5">
    <source>
        <dbReference type="Google" id="ProtNLM"/>
    </source>
</evidence>
<dbReference type="PANTHER" id="PTHR48043">
    <property type="entry name" value="EG:EG0003.4 PROTEIN-RELATED"/>
    <property type="match status" value="1"/>
</dbReference>
<organism evidence="4">
    <name type="scientific">Alexandrium monilatum</name>
    <dbReference type="NCBI Taxonomy" id="311494"/>
    <lineage>
        <taxon>Eukaryota</taxon>
        <taxon>Sar</taxon>
        <taxon>Alveolata</taxon>
        <taxon>Dinophyceae</taxon>
        <taxon>Gonyaulacales</taxon>
        <taxon>Pyrocystaceae</taxon>
        <taxon>Alexandrium</taxon>
    </lineage>
</organism>
<sequence>MTSAVWEVIGGKKDGILVRRGKSIKSDEAEARLMCHSFIEEIELDGERLHYQLLTGTGPDTGWVSLKTKGQDLVVPAKMVVNQDPSEKALLSGQPAPQEWPSSGLDFLRTMVERRLAFPDSAPSLRVLGDVAVHIALDSYVTIDTFRVEVKGEAVDVQKAEAGVEPDFKVITRPQTFFKIFHGILDIETAMSQFKLYVSPKPPDEKLEAVIMFLTSLLVLEGPASLPADGVRRPVPLERGGQLPPPSQPDSKDKEVAPDWLVPDGEPAKKRRILMMAIPWSGHIVHLKRIAEWFSQHREYEVHFACMTDTAPTIADGVTVHTAKPEEMTRMFDEMQEIMRIGSMVQRGAKGDAQEAGDKASSEATMKDVDELMKADGPKLTIFLIRILMTVKPSIMVSDSGFSMGQLHKFGALFGMARTLYINSPGIMEERMVPTDLPPPPELWREIDQGKDDKPKEVWDGGLVQQSSTDIFIGAPPTAEEFMASGGKIDMDTINPAYRPLFEIKGMGLPMLMRLGDAMSKDNPALNPINVFPSSEWMIEQKPRGKEHQEFFSCPLLPLPLPIAGKLQVGRAALRNCLSADLLDWLFLEESKDPVVYVAFGTIVKGFKGVIERLAKALDGGSWRVLWALPKDLQAHLPADLPQDRWRVEAFVNQKDVLRCERVKCFLSHCGMNSTLEALASGVPMVCHPFFMDQFEWARTVRSHLRAGIEVHKFDSDADAIRGAIREVLEDPLYRVNASAVARRLRAQCESLKRLLGPSMAPRANLGPGATTIAAYMLCLLKGKDPSFLYDMVHTPASPA</sequence>
<evidence type="ECO:0000313" key="4">
    <source>
        <dbReference type="EMBL" id="CAE4564469.1"/>
    </source>
</evidence>
<proteinExistence type="predicted"/>
<dbReference type="EMBL" id="HBNR01006199">
    <property type="protein sequence ID" value="CAE4564469.1"/>
    <property type="molecule type" value="Transcribed_RNA"/>
</dbReference>
<dbReference type="PROSITE" id="PS00375">
    <property type="entry name" value="UDPGT"/>
    <property type="match status" value="1"/>
</dbReference>
<protein>
    <recommendedName>
        <fullName evidence="5">UDP-glycosyltransferases domain-containing protein</fullName>
    </recommendedName>
</protein>